<sequence length="254" mass="28642">MADMVTYLLLGAMGAQFDYREYQEDGDRLLQEKGGLTGWYAQGGLRTDALELELQLQKISGKVDYRGHTNLGLPLLTDTDETLETARLSGALSLFEFEALQFRHQLQGYLAGQYREWYRDILPTRSVSGLVEDYAWSELYVGGRWSANDGPLRMGFTLAASKVLNPRIEVELNFAGVDTILLEMKGGYGALAEFSTEYALSDAVVLHGVVAWQHWEFDTSAWKSFESERGPLRIREPESHSALLILQTGLSWRF</sequence>
<organism evidence="1 2">
    <name type="scientific">Oleiphilus messinensis</name>
    <dbReference type="NCBI Taxonomy" id="141451"/>
    <lineage>
        <taxon>Bacteria</taxon>
        <taxon>Pseudomonadati</taxon>
        <taxon>Pseudomonadota</taxon>
        <taxon>Gammaproteobacteria</taxon>
        <taxon>Oceanospirillales</taxon>
        <taxon>Oleiphilaceae</taxon>
        <taxon>Oleiphilus</taxon>
    </lineage>
</organism>
<dbReference type="KEGG" id="ome:OLMES_0581"/>
<dbReference type="AlphaFoldDB" id="A0A1Y0I5G4"/>
<gene>
    <name evidence="1" type="ORF">OLMES_0581</name>
</gene>
<keyword evidence="2" id="KW-1185">Reference proteome</keyword>
<name>A0A1Y0I5G4_9GAMM</name>
<dbReference type="Proteomes" id="UP000196027">
    <property type="component" value="Chromosome"/>
</dbReference>
<evidence type="ECO:0000313" key="2">
    <source>
        <dbReference type="Proteomes" id="UP000196027"/>
    </source>
</evidence>
<evidence type="ECO:0000313" key="1">
    <source>
        <dbReference type="EMBL" id="ARU54684.1"/>
    </source>
</evidence>
<dbReference type="RefSeq" id="WP_087459858.1">
    <property type="nucleotide sequence ID" value="NZ_CP021425.1"/>
</dbReference>
<accession>A0A1Y0I5G4</accession>
<reference evidence="1 2" key="1">
    <citation type="submission" date="2017-05" db="EMBL/GenBank/DDBJ databases">
        <title>Genomic insights into alkan degradation activity of Oleiphilus messinensis.</title>
        <authorList>
            <person name="Kozyavkin S.A."/>
            <person name="Slesarev A.I."/>
            <person name="Golyshin P.N."/>
            <person name="Korzhenkov A."/>
            <person name="Golyshina O.N."/>
            <person name="Toshchakov S.V."/>
        </authorList>
    </citation>
    <scope>NUCLEOTIDE SEQUENCE [LARGE SCALE GENOMIC DNA]</scope>
    <source>
        <strain evidence="1 2">ME102</strain>
    </source>
</reference>
<proteinExistence type="predicted"/>
<dbReference type="EMBL" id="CP021425">
    <property type="protein sequence ID" value="ARU54684.1"/>
    <property type="molecule type" value="Genomic_DNA"/>
</dbReference>
<protein>
    <submittedName>
        <fullName evidence="1">Uncharacterized protein</fullName>
    </submittedName>
</protein>